<dbReference type="InterPro" id="IPR021047">
    <property type="entry name" value="Mannosyltransferase_CMT1"/>
</dbReference>
<evidence type="ECO:0000313" key="2">
    <source>
        <dbReference type="Proteomes" id="UP000028545"/>
    </source>
</evidence>
<dbReference type="VEuPathDB" id="FungiDB:SAPIO_CDS0420"/>
<name>A0A084GGZ2_PSEDA</name>
<reference evidence="1 2" key="1">
    <citation type="journal article" date="2014" name="Genome Announc.">
        <title>Draft genome sequence of the pathogenic fungus Scedosporium apiospermum.</title>
        <authorList>
            <person name="Vandeputte P."/>
            <person name="Ghamrawi S."/>
            <person name="Rechenmann M."/>
            <person name="Iltis A."/>
            <person name="Giraud S."/>
            <person name="Fleury M."/>
            <person name="Thornton C."/>
            <person name="Delhaes L."/>
            <person name="Meyer W."/>
            <person name="Papon N."/>
            <person name="Bouchara J.P."/>
        </authorList>
    </citation>
    <scope>NUCLEOTIDE SEQUENCE [LARGE SCALE GENOMIC DNA]</scope>
    <source>
        <strain evidence="1 2">IHEM 14462</strain>
    </source>
</reference>
<dbReference type="SUPFAM" id="SSF53448">
    <property type="entry name" value="Nucleotide-diphospho-sugar transferases"/>
    <property type="match status" value="1"/>
</dbReference>
<gene>
    <name evidence="1" type="ORF">SAPIO_CDS0420</name>
</gene>
<dbReference type="PANTHER" id="PTHR34144">
    <property type="entry name" value="CHROMOSOME 8, WHOLE GENOME SHOTGUN SEQUENCE"/>
    <property type="match status" value="1"/>
</dbReference>
<dbReference type="KEGG" id="sapo:SAPIO_CDS0420"/>
<accession>A0A084GGZ2</accession>
<dbReference type="OMA" id="NVAYEYK"/>
<evidence type="ECO:0008006" key="3">
    <source>
        <dbReference type="Google" id="ProtNLM"/>
    </source>
</evidence>
<proteinExistence type="predicted"/>
<dbReference type="OrthoDB" id="262547at2759"/>
<dbReference type="AlphaFoldDB" id="A0A084GGZ2"/>
<dbReference type="PANTHER" id="PTHR34144:SF5">
    <property type="entry name" value="ALPHA-1,3-MANNOSYLTRANSFERASE CMT1"/>
    <property type="match status" value="1"/>
</dbReference>
<dbReference type="Pfam" id="PF11735">
    <property type="entry name" value="CAP59_mtransfer"/>
    <property type="match status" value="1"/>
</dbReference>
<dbReference type="Proteomes" id="UP000028545">
    <property type="component" value="Unassembled WGS sequence"/>
</dbReference>
<protein>
    <recommendedName>
        <fullName evidence="3">Alpha-1,3-mannosyltransferase CMT1</fullName>
    </recommendedName>
</protein>
<dbReference type="HOGENOM" id="CLU_036740_1_0_1"/>
<dbReference type="InterPro" id="IPR029044">
    <property type="entry name" value="Nucleotide-diphossugar_trans"/>
</dbReference>
<dbReference type="RefSeq" id="XP_016646403.1">
    <property type="nucleotide sequence ID" value="XM_016783203.1"/>
</dbReference>
<dbReference type="EMBL" id="JOWA01000022">
    <property type="protein sequence ID" value="KEZ46604.1"/>
    <property type="molecule type" value="Genomic_DNA"/>
</dbReference>
<evidence type="ECO:0000313" key="1">
    <source>
        <dbReference type="EMBL" id="KEZ46604.1"/>
    </source>
</evidence>
<sequence length="427" mass="49097">MKWRWKFACAGISLCLFLGLLGGFDLFYREDPALGQYKLIIEEHLSRLGIGLGLRTAEKNPEVLHQENLKKAPKYVTAILDPSDHHFKRLSCPRLNKRRYEYLIPSQSTSGPTYFFALNLINIAHLLPRLMGSIVETLRFLGPENCVISIVEGHSEDGTMEILEALRPEIRKLGAEYHFLRSEITPNDGRRIEHLAELRNMALEPLLNNKTHFVEDPTVVFLNDVAICSEDILELIHQRRHIGADMTCAMDWSHVRRYPTFYDVWVARSITGNSFFYINPEDVNWDQAHLLFFDDPAALKRFDDHRPVQVFACWNGAVAFDARPLLKDGIRFRDSREGECHMGEPTYFCKDLWGKGYGKIAVVPTVNLEYDDKHGAWIKNKKGYVGDLVKGDDGAGDMVEWKGPPEKVLCMPGWKDQSWVPWDEHLR</sequence>
<comment type="caution">
    <text evidence="1">The sequence shown here is derived from an EMBL/GenBank/DDBJ whole genome shotgun (WGS) entry which is preliminary data.</text>
</comment>
<keyword evidence="2" id="KW-1185">Reference proteome</keyword>
<dbReference type="GeneID" id="27718572"/>
<organism evidence="1 2">
    <name type="scientific">Pseudallescheria apiosperma</name>
    <name type="common">Scedosporium apiospermum</name>
    <dbReference type="NCBI Taxonomy" id="563466"/>
    <lineage>
        <taxon>Eukaryota</taxon>
        <taxon>Fungi</taxon>
        <taxon>Dikarya</taxon>
        <taxon>Ascomycota</taxon>
        <taxon>Pezizomycotina</taxon>
        <taxon>Sordariomycetes</taxon>
        <taxon>Hypocreomycetidae</taxon>
        <taxon>Microascales</taxon>
        <taxon>Microascaceae</taxon>
        <taxon>Scedosporium</taxon>
    </lineage>
</organism>